<dbReference type="RefSeq" id="WP_168546024.1">
    <property type="nucleotide sequence ID" value="NZ_BAAAKS010000017.1"/>
</dbReference>
<name>A0A846X368_9ACTN</name>
<feature type="chain" id="PRO_5032560812" evidence="2">
    <location>
        <begin position="27"/>
        <end position="131"/>
    </location>
</feature>
<proteinExistence type="predicted"/>
<sequence length="131" mass="13106">MTFRRSAVTAAVLGAIALAGSPLAAAAPTPAPKPSDPNLSRSIPGTSCTVGQLKAALDKQSPGLSAKLEQASGGPKQFADIATSDPATRQFKLASAAFVGSAAGFGIFSEQQNIQNALSSAYKSCSAPAKK</sequence>
<dbReference type="GO" id="GO:0020037">
    <property type="term" value="F:heme binding"/>
    <property type="evidence" value="ECO:0007669"/>
    <property type="project" value="InterPro"/>
</dbReference>
<keyword evidence="4" id="KW-1185">Reference proteome</keyword>
<gene>
    <name evidence="3" type="ORF">HF999_11570</name>
</gene>
<dbReference type="AlphaFoldDB" id="A0A846X368"/>
<accession>A0A846X368</accession>
<dbReference type="Proteomes" id="UP000582646">
    <property type="component" value="Unassembled WGS sequence"/>
</dbReference>
<keyword evidence="2" id="KW-0732">Signal</keyword>
<evidence type="ECO:0000313" key="4">
    <source>
        <dbReference type="Proteomes" id="UP000582646"/>
    </source>
</evidence>
<dbReference type="NCBIfam" id="TIGR04529">
    <property type="entry name" value="MTB_hemophore"/>
    <property type="match status" value="1"/>
</dbReference>
<organism evidence="3 4">
    <name type="scientific">Tsukamurella spumae</name>
    <dbReference type="NCBI Taxonomy" id="44753"/>
    <lineage>
        <taxon>Bacteria</taxon>
        <taxon>Bacillati</taxon>
        <taxon>Actinomycetota</taxon>
        <taxon>Actinomycetes</taxon>
        <taxon>Mycobacteriales</taxon>
        <taxon>Tsukamurellaceae</taxon>
        <taxon>Tsukamurella</taxon>
    </lineage>
</organism>
<dbReference type="InterPro" id="IPR032407">
    <property type="entry name" value="MHB"/>
</dbReference>
<dbReference type="EMBL" id="JAAXOQ010000013">
    <property type="protein sequence ID" value="NKY19006.1"/>
    <property type="molecule type" value="Genomic_DNA"/>
</dbReference>
<evidence type="ECO:0000256" key="2">
    <source>
        <dbReference type="SAM" id="SignalP"/>
    </source>
</evidence>
<protein>
    <submittedName>
        <fullName evidence="3">Hemophore-related protein</fullName>
    </submittedName>
</protein>
<feature type="region of interest" description="Disordered" evidence="1">
    <location>
        <begin position="24"/>
        <end position="44"/>
    </location>
</feature>
<reference evidence="3 4" key="1">
    <citation type="submission" date="2020-04" db="EMBL/GenBank/DDBJ databases">
        <title>MicrobeNet Type strains.</title>
        <authorList>
            <person name="Nicholson A.C."/>
        </authorList>
    </citation>
    <scope>NUCLEOTIDE SEQUENCE [LARGE SCALE GENOMIC DNA]</scope>
    <source>
        <strain evidence="3 4">DSM 44113</strain>
    </source>
</reference>
<evidence type="ECO:0000256" key="1">
    <source>
        <dbReference type="SAM" id="MobiDB-lite"/>
    </source>
</evidence>
<comment type="caution">
    <text evidence="3">The sequence shown here is derived from an EMBL/GenBank/DDBJ whole genome shotgun (WGS) entry which is preliminary data.</text>
</comment>
<feature type="signal peptide" evidence="2">
    <location>
        <begin position="1"/>
        <end position="26"/>
    </location>
</feature>
<evidence type="ECO:0000313" key="3">
    <source>
        <dbReference type="EMBL" id="NKY19006.1"/>
    </source>
</evidence>